<gene>
    <name evidence="2" type="ORF">METZ01_LOCUS284535</name>
</gene>
<dbReference type="PANTHER" id="PTHR43736:SF1">
    <property type="entry name" value="DIHYDRONEOPTERIN TRIPHOSPHATE DIPHOSPHATASE"/>
    <property type="match status" value="1"/>
</dbReference>
<dbReference type="AlphaFoldDB" id="A0A382L9X0"/>
<dbReference type="PANTHER" id="PTHR43736">
    <property type="entry name" value="ADP-RIBOSE PYROPHOSPHATASE"/>
    <property type="match status" value="1"/>
</dbReference>
<sequence length="128" mass="14769">VREEDHKILLLFHTKLQKWLQPGGHADGDPNLARVALREAEEETGINHLKVYQIPIDLDIHIVRPPGEKEHKHFDVRYLTLAPKDSEPIGNHESQDLCWFTKDEINSMSLDHGLIRMIETGFELLSTM</sequence>
<organism evidence="2">
    <name type="scientific">marine metagenome</name>
    <dbReference type="NCBI Taxonomy" id="408172"/>
    <lineage>
        <taxon>unclassified sequences</taxon>
        <taxon>metagenomes</taxon>
        <taxon>ecological metagenomes</taxon>
    </lineage>
</organism>
<accession>A0A382L9X0</accession>
<dbReference type="PROSITE" id="PS51462">
    <property type="entry name" value="NUDIX"/>
    <property type="match status" value="1"/>
</dbReference>
<dbReference type="EMBL" id="UINC01084750">
    <property type="protein sequence ID" value="SVC31681.1"/>
    <property type="molecule type" value="Genomic_DNA"/>
</dbReference>
<dbReference type="InterPro" id="IPR000086">
    <property type="entry name" value="NUDIX_hydrolase_dom"/>
</dbReference>
<reference evidence="2" key="1">
    <citation type="submission" date="2018-05" db="EMBL/GenBank/DDBJ databases">
        <authorList>
            <person name="Lanie J.A."/>
            <person name="Ng W.-L."/>
            <person name="Kazmierczak K.M."/>
            <person name="Andrzejewski T.M."/>
            <person name="Davidsen T.M."/>
            <person name="Wayne K.J."/>
            <person name="Tettelin H."/>
            <person name="Glass J.I."/>
            <person name="Rusch D."/>
            <person name="Podicherti R."/>
            <person name="Tsui H.-C.T."/>
            <person name="Winkler M.E."/>
        </authorList>
    </citation>
    <scope>NUCLEOTIDE SEQUENCE</scope>
</reference>
<name>A0A382L9X0_9ZZZZ</name>
<evidence type="ECO:0000259" key="1">
    <source>
        <dbReference type="PROSITE" id="PS51462"/>
    </source>
</evidence>
<dbReference type="SUPFAM" id="SSF55811">
    <property type="entry name" value="Nudix"/>
    <property type="match status" value="1"/>
</dbReference>
<dbReference type="CDD" id="cd03674">
    <property type="entry name" value="NUDIX_Hydrolase"/>
    <property type="match status" value="1"/>
</dbReference>
<evidence type="ECO:0000313" key="2">
    <source>
        <dbReference type="EMBL" id="SVC31681.1"/>
    </source>
</evidence>
<proteinExistence type="predicted"/>
<dbReference type="InterPro" id="IPR015797">
    <property type="entry name" value="NUDIX_hydrolase-like_dom_sf"/>
</dbReference>
<feature type="non-terminal residue" evidence="2">
    <location>
        <position position="1"/>
    </location>
</feature>
<protein>
    <recommendedName>
        <fullName evidence="1">Nudix hydrolase domain-containing protein</fullName>
    </recommendedName>
</protein>
<dbReference type="Pfam" id="PF00293">
    <property type="entry name" value="NUDIX"/>
    <property type="match status" value="1"/>
</dbReference>
<dbReference type="Gene3D" id="3.90.79.10">
    <property type="entry name" value="Nucleoside Triphosphate Pyrophosphohydrolase"/>
    <property type="match status" value="1"/>
</dbReference>
<feature type="domain" description="Nudix hydrolase" evidence="1">
    <location>
        <begin position="1"/>
        <end position="123"/>
    </location>
</feature>